<dbReference type="AlphaFoldDB" id="A0A7W8JVT7"/>
<protein>
    <submittedName>
        <fullName evidence="2">Uncharacterized protein</fullName>
    </submittedName>
</protein>
<comment type="caution">
    <text evidence="2">The sequence shown here is derived from an EMBL/GenBank/DDBJ whole genome shotgun (WGS) entry which is preliminary data.</text>
</comment>
<dbReference type="EMBL" id="JACHFL010000009">
    <property type="protein sequence ID" value="MBB5364162.1"/>
    <property type="molecule type" value="Genomic_DNA"/>
</dbReference>
<dbReference type="Proteomes" id="UP000552709">
    <property type="component" value="Unassembled WGS sequence"/>
</dbReference>
<name>A0A7W8JVT7_9DEIO</name>
<sequence>MTRTPPRNDPQQPLNTGPVTPSTELYEGLCRRARALGHDDAFLSRLRRPGLKSNDAIRLALDAVPALELLPLPVLAQELGTVLGRVRPWAPAPVTRVWLA</sequence>
<proteinExistence type="predicted"/>
<evidence type="ECO:0000313" key="2">
    <source>
        <dbReference type="EMBL" id="MBB5364162.1"/>
    </source>
</evidence>
<evidence type="ECO:0000256" key="1">
    <source>
        <dbReference type="SAM" id="MobiDB-lite"/>
    </source>
</evidence>
<feature type="region of interest" description="Disordered" evidence="1">
    <location>
        <begin position="1"/>
        <end position="23"/>
    </location>
</feature>
<organism evidence="2 3">
    <name type="scientific">Deinococcus humi</name>
    <dbReference type="NCBI Taxonomy" id="662880"/>
    <lineage>
        <taxon>Bacteria</taxon>
        <taxon>Thermotogati</taxon>
        <taxon>Deinococcota</taxon>
        <taxon>Deinococci</taxon>
        <taxon>Deinococcales</taxon>
        <taxon>Deinococcaceae</taxon>
        <taxon>Deinococcus</taxon>
    </lineage>
</organism>
<keyword evidence="3" id="KW-1185">Reference proteome</keyword>
<reference evidence="2 3" key="1">
    <citation type="submission" date="2020-08" db="EMBL/GenBank/DDBJ databases">
        <title>Genomic Encyclopedia of Type Strains, Phase IV (KMG-IV): sequencing the most valuable type-strain genomes for metagenomic binning, comparative biology and taxonomic classification.</title>
        <authorList>
            <person name="Goeker M."/>
        </authorList>
    </citation>
    <scope>NUCLEOTIDE SEQUENCE [LARGE SCALE GENOMIC DNA]</scope>
    <source>
        <strain evidence="2 3">DSM 27939</strain>
    </source>
</reference>
<dbReference type="RefSeq" id="WP_184134189.1">
    <property type="nucleotide sequence ID" value="NZ_JACHFL010000009.1"/>
</dbReference>
<gene>
    <name evidence="2" type="ORF">HNQ08_003270</name>
</gene>
<evidence type="ECO:0000313" key="3">
    <source>
        <dbReference type="Proteomes" id="UP000552709"/>
    </source>
</evidence>
<accession>A0A7W8JVT7</accession>